<comment type="caution">
    <text evidence="2">The sequence shown here is derived from an EMBL/GenBank/DDBJ whole genome shotgun (WGS) entry which is preliminary data.</text>
</comment>
<name>D3AVP4_HETP5</name>
<keyword evidence="3" id="KW-1185">Reference proteome</keyword>
<evidence type="ECO:0000313" key="3">
    <source>
        <dbReference type="Proteomes" id="UP000001396"/>
    </source>
</evidence>
<organism evidence="2 3">
    <name type="scientific">Heterostelium pallidum (strain ATCC 26659 / Pp 5 / PN500)</name>
    <name type="common">Cellular slime mold</name>
    <name type="synonym">Polysphondylium pallidum</name>
    <dbReference type="NCBI Taxonomy" id="670386"/>
    <lineage>
        <taxon>Eukaryota</taxon>
        <taxon>Amoebozoa</taxon>
        <taxon>Evosea</taxon>
        <taxon>Eumycetozoa</taxon>
        <taxon>Dictyostelia</taxon>
        <taxon>Acytosteliales</taxon>
        <taxon>Acytosteliaceae</taxon>
        <taxon>Heterostelium</taxon>
    </lineage>
</organism>
<evidence type="ECO:0000256" key="1">
    <source>
        <dbReference type="SAM" id="MobiDB-lite"/>
    </source>
</evidence>
<feature type="compositionally biased region" description="Acidic residues" evidence="1">
    <location>
        <begin position="479"/>
        <end position="491"/>
    </location>
</feature>
<dbReference type="EMBL" id="ADBJ01000002">
    <property type="protein sequence ID" value="EFA86367.1"/>
    <property type="molecule type" value="Genomic_DNA"/>
</dbReference>
<dbReference type="InParanoid" id="D3AVP4"/>
<dbReference type="GeneID" id="31355693"/>
<dbReference type="AlphaFoldDB" id="D3AVP4"/>
<dbReference type="Proteomes" id="UP000001396">
    <property type="component" value="Unassembled WGS sequence"/>
</dbReference>
<sequence>MDNNNSNSDNEGEGSNKIYFFENDTLKYHYFNKDSIVIPDFTDHEYDKTFNSNNQIIYYENKLVFDGSYKFNYKLSENNILLFNSTFNYYYFTPYVKICDNLDNITSNNNNNNNNNSSNNENNNNNNNRNNNNNTQKIPESLIKSTNFNGNSLFYIDILELVTIILNSKEDYNTLGLDEYNNFLVIDLYHDGFKFEETKSALGVYICLYTPQLQYSKKSRYRFLITVIEKRMDSLTNQKYSRKDYIQHTNSCVQSNQDFYSNWVNTFPVTYVSIVSSSVKTPERALTLVQNSQHDQYALFCEDDTDQIDSVPKWTVFLNRKMNIFLQSATDPIHLLYLGIMKTLVKNLLSLFNVEQRDQLHLIFQTHPTVEGKNLKKAISKNKSLKAYEQKILVLTLSKGIMLSFRPIVKGFISTKKLILFIMLDNQNEILELAKLIKDHQDSYYRWFVSYKEHLKSNSNNNNANTNTNEVNNNTNDDNSGDDNSGDENNGDDNNTIISEEEKEKKRLEKLYGNVFPNHHLLSHLIEDIQLFGHPNKSSIINVNPMEGLHQVFTNKEEGISNGVSREKTFLSFTVKKKNLELNSKSHSDKYDGCIVVLEYISNQKLFEKKVFEFPTDFIALVIGNGGGGVTDFNEHLQSADNNSEDGIDCSYHNNPHREANNGPIEYGNIKKIYIFEYENHPTEIFLEILPYKAINTDSVEFLSKCNIQFDHRIDINTDELKYRLQINILKYLKLYCKSNTTKYVNAQDIRNRVYIWETGDKYMIIDNKNEIETN</sequence>
<feature type="compositionally biased region" description="Low complexity" evidence="1">
    <location>
        <begin position="458"/>
        <end position="478"/>
    </location>
</feature>
<reference evidence="2 3" key="1">
    <citation type="journal article" date="2011" name="Genome Res.">
        <title>Phylogeny-wide analysis of social amoeba genomes highlights ancient origins for complex intercellular communication.</title>
        <authorList>
            <person name="Heidel A.J."/>
            <person name="Lawal H.M."/>
            <person name="Felder M."/>
            <person name="Schilde C."/>
            <person name="Helps N.R."/>
            <person name="Tunggal B."/>
            <person name="Rivero F."/>
            <person name="John U."/>
            <person name="Schleicher M."/>
            <person name="Eichinger L."/>
            <person name="Platzer M."/>
            <person name="Noegel A.A."/>
            <person name="Schaap P."/>
            <person name="Gloeckner G."/>
        </authorList>
    </citation>
    <scope>NUCLEOTIDE SEQUENCE [LARGE SCALE GENOMIC DNA]</scope>
    <source>
        <strain evidence="3">ATCC 26659 / Pp 5 / PN500</strain>
    </source>
</reference>
<proteinExistence type="predicted"/>
<feature type="region of interest" description="Disordered" evidence="1">
    <location>
        <begin position="109"/>
        <end position="137"/>
    </location>
</feature>
<accession>D3AVP4</accession>
<protein>
    <submittedName>
        <fullName evidence="2">Uncharacterized protein</fullName>
    </submittedName>
</protein>
<gene>
    <name evidence="2" type="ORF">PPL_00159</name>
</gene>
<feature type="region of interest" description="Disordered" evidence="1">
    <location>
        <begin position="458"/>
        <end position="497"/>
    </location>
</feature>
<evidence type="ECO:0000313" key="2">
    <source>
        <dbReference type="EMBL" id="EFA86367.1"/>
    </source>
</evidence>
<feature type="compositionally biased region" description="Low complexity" evidence="1">
    <location>
        <begin position="109"/>
        <end position="134"/>
    </location>
</feature>
<dbReference type="RefSeq" id="XP_020438472.1">
    <property type="nucleotide sequence ID" value="XM_020571198.1"/>
</dbReference>